<evidence type="ECO:0000259" key="8">
    <source>
        <dbReference type="PROSITE" id="PS51007"/>
    </source>
</evidence>
<evidence type="ECO:0000256" key="1">
    <source>
        <dbReference type="ARBA" id="ARBA00022448"/>
    </source>
</evidence>
<dbReference type="GO" id="GO:0046872">
    <property type="term" value="F:metal ion binding"/>
    <property type="evidence" value="ECO:0007669"/>
    <property type="project" value="UniProtKB-KW"/>
</dbReference>
<dbReference type="PRINTS" id="PR00604">
    <property type="entry name" value="CYTCHRMECIAB"/>
</dbReference>
<dbReference type="InterPro" id="IPR002327">
    <property type="entry name" value="Cyt_c_1A/1B"/>
</dbReference>
<keyword evidence="10" id="KW-1185">Reference proteome</keyword>
<dbReference type="AlphaFoldDB" id="Q2GA61"/>
<evidence type="ECO:0000313" key="10">
    <source>
        <dbReference type="Proteomes" id="UP000009134"/>
    </source>
</evidence>
<keyword evidence="5 6" id="KW-0408">Iron</keyword>
<keyword evidence="3 6" id="KW-0479">Metal-binding</keyword>
<dbReference type="EMBL" id="CP000248">
    <property type="protein sequence ID" value="ABD25262.1"/>
    <property type="molecule type" value="Genomic_DNA"/>
</dbReference>
<feature type="domain" description="Cytochrome c" evidence="8">
    <location>
        <begin position="49"/>
        <end position="148"/>
    </location>
</feature>
<evidence type="ECO:0000256" key="7">
    <source>
        <dbReference type="SAM" id="SignalP"/>
    </source>
</evidence>
<keyword evidence="1" id="KW-0813">Transport</keyword>
<gene>
    <name evidence="9" type="ordered locus">Saro_0817</name>
</gene>
<evidence type="ECO:0000256" key="5">
    <source>
        <dbReference type="ARBA" id="ARBA00023004"/>
    </source>
</evidence>
<dbReference type="HOGENOM" id="CLU_060944_1_0_5"/>
<dbReference type="GO" id="GO:0020037">
    <property type="term" value="F:heme binding"/>
    <property type="evidence" value="ECO:0007669"/>
    <property type="project" value="InterPro"/>
</dbReference>
<keyword evidence="7" id="KW-0732">Signal</keyword>
<keyword evidence="4" id="KW-0249">Electron transport</keyword>
<keyword evidence="2 6" id="KW-0349">Heme</keyword>
<dbReference type="PROSITE" id="PS51007">
    <property type="entry name" value="CYTC"/>
    <property type="match status" value="1"/>
</dbReference>
<accession>Q2GA61</accession>
<dbReference type="Gene3D" id="1.10.760.10">
    <property type="entry name" value="Cytochrome c-like domain"/>
    <property type="match status" value="1"/>
</dbReference>
<organism evidence="9 10">
    <name type="scientific">Novosphingobium aromaticivorans (strain ATCC 700278 / DSM 12444 / CCUG 56034 / CIP 105152 / NBRC 16084 / F199)</name>
    <dbReference type="NCBI Taxonomy" id="279238"/>
    <lineage>
        <taxon>Bacteria</taxon>
        <taxon>Pseudomonadati</taxon>
        <taxon>Pseudomonadota</taxon>
        <taxon>Alphaproteobacteria</taxon>
        <taxon>Sphingomonadales</taxon>
        <taxon>Sphingomonadaceae</taxon>
        <taxon>Novosphingobium</taxon>
    </lineage>
</organism>
<evidence type="ECO:0000256" key="4">
    <source>
        <dbReference type="ARBA" id="ARBA00022982"/>
    </source>
</evidence>
<dbReference type="eggNOG" id="COG3474">
    <property type="taxonomic scope" value="Bacteria"/>
</dbReference>
<dbReference type="InterPro" id="IPR009056">
    <property type="entry name" value="Cyt_c-like_dom"/>
</dbReference>
<evidence type="ECO:0000256" key="6">
    <source>
        <dbReference type="PROSITE-ProRule" id="PRU00433"/>
    </source>
</evidence>
<sequence length="149" mass="15615">MRDVVRQRAGRHIQRGQDKFMGKFTGAFVVAGLAASALAGVAVAAPAKGDPVLGKKVFMRCVACHAVQPNAPMKMGPNLAGVVGRKAGAANFKYSAAMKKANVKWDEATLDKWLLKPSAVVPGTSMAFAGVPNAEERAAVIAYLKKPVP</sequence>
<proteinExistence type="predicted"/>
<evidence type="ECO:0000256" key="2">
    <source>
        <dbReference type="ARBA" id="ARBA00022617"/>
    </source>
</evidence>
<dbReference type="GO" id="GO:0009055">
    <property type="term" value="F:electron transfer activity"/>
    <property type="evidence" value="ECO:0007669"/>
    <property type="project" value="InterPro"/>
</dbReference>
<dbReference type="STRING" id="279238.Saro_0817"/>
<feature type="signal peptide" evidence="7">
    <location>
        <begin position="1"/>
        <end position="44"/>
    </location>
</feature>
<dbReference type="Pfam" id="PF00034">
    <property type="entry name" value="Cytochrom_C"/>
    <property type="match status" value="1"/>
</dbReference>
<dbReference type="PANTHER" id="PTHR11961">
    <property type="entry name" value="CYTOCHROME C"/>
    <property type="match status" value="1"/>
</dbReference>
<dbReference type="SUPFAM" id="SSF46626">
    <property type="entry name" value="Cytochrome c"/>
    <property type="match status" value="1"/>
</dbReference>
<dbReference type="KEGG" id="nar:Saro_0817"/>
<protein>
    <submittedName>
        <fullName evidence="9">Cytochrome c, class I</fullName>
    </submittedName>
</protein>
<dbReference type="InterPro" id="IPR036909">
    <property type="entry name" value="Cyt_c-like_dom_sf"/>
</dbReference>
<feature type="chain" id="PRO_5004208059" evidence="7">
    <location>
        <begin position="45"/>
        <end position="149"/>
    </location>
</feature>
<evidence type="ECO:0000313" key="9">
    <source>
        <dbReference type="EMBL" id="ABD25262.1"/>
    </source>
</evidence>
<dbReference type="Proteomes" id="UP000009134">
    <property type="component" value="Chromosome"/>
</dbReference>
<name>Q2GA61_NOVAD</name>
<evidence type="ECO:0000256" key="3">
    <source>
        <dbReference type="ARBA" id="ARBA00022723"/>
    </source>
</evidence>
<reference evidence="10" key="1">
    <citation type="submission" date="2006-01" db="EMBL/GenBank/DDBJ databases">
        <title>Complete sequence of Novosphingobium aromaticivorans DSM 12444.</title>
        <authorList>
            <consortium name="US DOE Joint Genome Institute"/>
            <person name="Copeland A."/>
            <person name="Lucas S."/>
            <person name="Lapidus A."/>
            <person name="Barry K."/>
            <person name="Detter J.C."/>
            <person name="Glavina T."/>
            <person name="Hammon N."/>
            <person name="Israni S."/>
            <person name="Pitluck S."/>
            <person name="Chain P."/>
            <person name="Malfatti S."/>
            <person name="Shin M."/>
            <person name="Vergez L."/>
            <person name="Schmutz J."/>
            <person name="Larimer F."/>
            <person name="Land M."/>
            <person name="Kyrpides N."/>
            <person name="Ivanova N."/>
            <person name="Fredrickson J."/>
            <person name="Balkwill D."/>
            <person name="Romine M.F."/>
            <person name="Richardson P."/>
        </authorList>
    </citation>
    <scope>NUCLEOTIDE SEQUENCE [LARGE SCALE GENOMIC DNA]</scope>
    <source>
        <strain evidence="10">ATCC 700278 / DSM 12444 / CCUG 56034 / CIP 105152 / NBRC 16084 / F199</strain>
    </source>
</reference>